<dbReference type="InterPro" id="IPR045864">
    <property type="entry name" value="aa-tRNA-synth_II/BPL/LPL"/>
</dbReference>
<dbReference type="GO" id="GO:0005737">
    <property type="term" value="C:cytoplasm"/>
    <property type="evidence" value="ECO:0007669"/>
    <property type="project" value="TreeGrafter"/>
</dbReference>
<dbReference type="AlphaFoldDB" id="A0A1H3F2Y0"/>
<dbReference type="InterPro" id="IPR036388">
    <property type="entry name" value="WH-like_DNA-bd_sf"/>
</dbReference>
<dbReference type="InterPro" id="IPR004143">
    <property type="entry name" value="BPL_LPL_catalytic"/>
</dbReference>
<keyword evidence="1 3" id="KW-0436">Ligase</keyword>
<dbReference type="SUPFAM" id="SSF55681">
    <property type="entry name" value="Class II aaRS and biotin synthetases"/>
    <property type="match status" value="1"/>
</dbReference>
<accession>A0A1H3F2Y0</accession>
<keyword evidence="4" id="KW-1185">Reference proteome</keyword>
<dbReference type="Pfam" id="PF08279">
    <property type="entry name" value="HTH_11"/>
    <property type="match status" value="1"/>
</dbReference>
<dbReference type="Gene3D" id="3.30.930.10">
    <property type="entry name" value="Bira Bifunctional Protein, Domain 2"/>
    <property type="match status" value="1"/>
</dbReference>
<dbReference type="Pfam" id="PF02237">
    <property type="entry name" value="BPL_C"/>
    <property type="match status" value="1"/>
</dbReference>
<proteinExistence type="inferred from homology"/>
<dbReference type="GO" id="GO:0006355">
    <property type="term" value="P:regulation of DNA-templated transcription"/>
    <property type="evidence" value="ECO:0007669"/>
    <property type="project" value="InterPro"/>
</dbReference>
<evidence type="ECO:0000313" key="3">
    <source>
        <dbReference type="EMBL" id="SDX84718.1"/>
    </source>
</evidence>
<dbReference type="OrthoDB" id="46252at2157"/>
<dbReference type="Gene3D" id="2.30.30.100">
    <property type="match status" value="1"/>
</dbReference>
<name>A0A1H3F2Y0_9EURY</name>
<protein>
    <submittedName>
        <fullName evidence="3">BirA family transcriptional regulator, biotin operon repressor / biotin-[acetyl-CoA-carboxylase] ligase</fullName>
    </submittedName>
</protein>
<dbReference type="InterPro" id="IPR036390">
    <property type="entry name" value="WH_DNA-bd_sf"/>
</dbReference>
<dbReference type="PROSITE" id="PS51733">
    <property type="entry name" value="BPL_LPL_CATALYTIC"/>
    <property type="match status" value="1"/>
</dbReference>
<organism evidence="3 4">
    <name type="scientific">Halobellus clavatus</name>
    <dbReference type="NCBI Taxonomy" id="660517"/>
    <lineage>
        <taxon>Archaea</taxon>
        <taxon>Methanobacteriati</taxon>
        <taxon>Methanobacteriota</taxon>
        <taxon>Stenosarchaea group</taxon>
        <taxon>Halobacteria</taxon>
        <taxon>Halobacteriales</taxon>
        <taxon>Haloferacaceae</taxon>
        <taxon>Halobellus</taxon>
    </lineage>
</organism>
<dbReference type="InterPro" id="IPR006311">
    <property type="entry name" value="TAT_signal"/>
</dbReference>
<dbReference type="GO" id="GO:0004077">
    <property type="term" value="F:biotin--[biotin carboxyl-carrier protein] ligase activity"/>
    <property type="evidence" value="ECO:0007669"/>
    <property type="project" value="InterPro"/>
</dbReference>
<reference evidence="4" key="1">
    <citation type="submission" date="2016-10" db="EMBL/GenBank/DDBJ databases">
        <authorList>
            <person name="Varghese N."/>
            <person name="Submissions S."/>
        </authorList>
    </citation>
    <scope>NUCLEOTIDE SEQUENCE [LARGE SCALE GENOMIC DNA]</scope>
    <source>
        <strain evidence="4">CGMCC 1.10118</strain>
    </source>
</reference>
<dbReference type="HAMAP" id="MF_00978">
    <property type="entry name" value="Bifunct_BirA"/>
    <property type="match status" value="1"/>
</dbReference>
<dbReference type="InterPro" id="IPR003142">
    <property type="entry name" value="BPL_C"/>
</dbReference>
<dbReference type="SUPFAM" id="SSF46785">
    <property type="entry name" value="Winged helix' DNA-binding domain"/>
    <property type="match status" value="1"/>
</dbReference>
<dbReference type="STRING" id="660517.SAMN04487946_10377"/>
<dbReference type="EMBL" id="FNPB01000003">
    <property type="protein sequence ID" value="SDX84718.1"/>
    <property type="molecule type" value="Genomic_DNA"/>
</dbReference>
<dbReference type="PANTHER" id="PTHR12835">
    <property type="entry name" value="BIOTIN PROTEIN LIGASE"/>
    <property type="match status" value="1"/>
</dbReference>
<dbReference type="PROSITE" id="PS51318">
    <property type="entry name" value="TAT"/>
    <property type="match status" value="1"/>
</dbReference>
<sequence length="324" mass="34436">MNETRRAILAALAAGPVTGPALAAQLDVSRAAVWKQIESLRDAGFEIESGDAGYRVESVPAYGAAAIEFDLDAPYRVEYHDAIGSTNDRARDLAAADEADVVVVADEQTGGRGRLDRQWTAPSGGVWASLLLRPERPPSELPIYTLAAAVAVTRAAREAGVDARIKWPNDVLVVDSSESGTQAEDGADKLAGILTEMEGEADRVSWLVVGIGVNANVDVDSLPPGATSLRAASGDVDRRVFLQRVLETFATLTSDDGRLDGVLDAWREYAATLGRRVRVETPTEAIEGEAVDVRFPGSLVVRTDDGDRVVTAGDCEHLRPSSSD</sequence>
<evidence type="ECO:0000259" key="2">
    <source>
        <dbReference type="PROSITE" id="PS51733"/>
    </source>
</evidence>
<evidence type="ECO:0000313" key="4">
    <source>
        <dbReference type="Proteomes" id="UP000199170"/>
    </source>
</evidence>
<dbReference type="RefSeq" id="WP_089766297.1">
    <property type="nucleotide sequence ID" value="NZ_FNPB01000003.1"/>
</dbReference>
<dbReference type="Proteomes" id="UP000199170">
    <property type="component" value="Unassembled WGS sequence"/>
</dbReference>
<dbReference type="Gene3D" id="1.10.10.10">
    <property type="entry name" value="Winged helix-like DNA-binding domain superfamily/Winged helix DNA-binding domain"/>
    <property type="match status" value="1"/>
</dbReference>
<evidence type="ECO:0000256" key="1">
    <source>
        <dbReference type="ARBA" id="ARBA00022598"/>
    </source>
</evidence>
<dbReference type="Pfam" id="PF03099">
    <property type="entry name" value="BPL_LplA_LipB"/>
    <property type="match status" value="1"/>
</dbReference>
<dbReference type="NCBIfam" id="TIGR00121">
    <property type="entry name" value="birA_ligase"/>
    <property type="match status" value="1"/>
</dbReference>
<dbReference type="InterPro" id="IPR013196">
    <property type="entry name" value="HTH_11"/>
</dbReference>
<feature type="domain" description="BPL/LPL catalytic" evidence="2">
    <location>
        <begin position="62"/>
        <end position="257"/>
    </location>
</feature>
<dbReference type="InterPro" id="IPR030855">
    <property type="entry name" value="Bifunct_BirA"/>
</dbReference>
<dbReference type="CDD" id="cd16442">
    <property type="entry name" value="BPL"/>
    <property type="match status" value="1"/>
</dbReference>
<gene>
    <name evidence="3" type="ORF">SAMN04487946_10377</name>
</gene>
<dbReference type="InterPro" id="IPR004408">
    <property type="entry name" value="Biotin_CoA_COase_ligase"/>
</dbReference>
<dbReference type="PANTHER" id="PTHR12835:SF5">
    <property type="entry name" value="BIOTIN--PROTEIN LIGASE"/>
    <property type="match status" value="1"/>
</dbReference>